<keyword evidence="1" id="KW-0472">Membrane</keyword>
<keyword evidence="1" id="KW-0812">Transmembrane</keyword>
<dbReference type="CDD" id="cd07326">
    <property type="entry name" value="M56_BlaR1_MecR1_like"/>
    <property type="match status" value="1"/>
</dbReference>
<proteinExistence type="predicted"/>
<evidence type="ECO:0000313" key="2">
    <source>
        <dbReference type="EMBL" id="MXG88318.1"/>
    </source>
</evidence>
<organism evidence="2 3">
    <name type="scientific">Nocardioides flavescens</name>
    <dbReference type="NCBI Taxonomy" id="2691959"/>
    <lineage>
        <taxon>Bacteria</taxon>
        <taxon>Bacillati</taxon>
        <taxon>Actinomycetota</taxon>
        <taxon>Actinomycetes</taxon>
        <taxon>Propionibacteriales</taxon>
        <taxon>Nocardioidaceae</taxon>
        <taxon>Nocardioides</taxon>
    </lineage>
</organism>
<dbReference type="EMBL" id="WUEK01000001">
    <property type="protein sequence ID" value="MXG88318.1"/>
    <property type="molecule type" value="Genomic_DNA"/>
</dbReference>
<reference evidence="2 3" key="1">
    <citation type="submission" date="2019-12" db="EMBL/GenBank/DDBJ databases">
        <authorList>
            <person name="Kun Z."/>
        </authorList>
    </citation>
    <scope>NUCLEOTIDE SEQUENCE [LARGE SCALE GENOMIC DNA]</scope>
    <source>
        <strain evidence="2 3">YIM 123512</strain>
    </source>
</reference>
<dbReference type="RefSeq" id="WP_160874586.1">
    <property type="nucleotide sequence ID" value="NZ_WUEK01000001.1"/>
</dbReference>
<dbReference type="Gene3D" id="3.30.2010.10">
    <property type="entry name" value="Metalloproteases ('zincins'), catalytic domain"/>
    <property type="match status" value="1"/>
</dbReference>
<feature type="transmembrane region" description="Helical" evidence="1">
    <location>
        <begin position="39"/>
        <end position="61"/>
    </location>
</feature>
<keyword evidence="3" id="KW-1185">Reference proteome</keyword>
<protein>
    <recommendedName>
        <fullName evidence="4">Peptidase family M48</fullName>
    </recommendedName>
</protein>
<evidence type="ECO:0000313" key="3">
    <source>
        <dbReference type="Proteomes" id="UP000473325"/>
    </source>
</evidence>
<feature type="transmembrane region" description="Helical" evidence="1">
    <location>
        <begin position="81"/>
        <end position="103"/>
    </location>
</feature>
<sequence>MIAASALVAHVLLAGHLGPRLLQDAAWTSRSPQAAVRCWLALCLSVLLAAALVPLTLAAPYLPLPGGGVHYGDPLGPWPALVAQVALAAALSALLVTGVRQVARTRRARSRQHDDLTLLGRPHPDGYVELADARAALWCLPRGWRRPAAVVVTTGARELLEPRELGVALRHEHRHLQARHHRAVALTGLLSGTFGRVGLFARAHREVVELVELAADDAAAPHERAVLGRALVALSTGTTTDTLPAASGGLAASGTATLRRVRRLRAAAPAPGHLGRALALAAAGVVLAAPPLLAVAPGVEAALHHCAPLVRA</sequence>
<evidence type="ECO:0000256" key="1">
    <source>
        <dbReference type="SAM" id="Phobius"/>
    </source>
</evidence>
<comment type="caution">
    <text evidence="2">The sequence shown here is derived from an EMBL/GenBank/DDBJ whole genome shotgun (WGS) entry which is preliminary data.</text>
</comment>
<dbReference type="Proteomes" id="UP000473325">
    <property type="component" value="Unassembled WGS sequence"/>
</dbReference>
<name>A0A6L7ERX7_9ACTN</name>
<accession>A0A6L7ERX7</accession>
<dbReference type="AlphaFoldDB" id="A0A6L7ERX7"/>
<evidence type="ECO:0008006" key="4">
    <source>
        <dbReference type="Google" id="ProtNLM"/>
    </source>
</evidence>
<gene>
    <name evidence="2" type="ORF">GRQ65_01985</name>
</gene>
<keyword evidence="1" id="KW-1133">Transmembrane helix</keyword>